<feature type="compositionally biased region" description="Low complexity" evidence="1">
    <location>
        <begin position="120"/>
        <end position="131"/>
    </location>
</feature>
<feature type="compositionally biased region" description="Basic residues" evidence="1">
    <location>
        <begin position="48"/>
        <end position="63"/>
    </location>
</feature>
<evidence type="ECO:0000256" key="1">
    <source>
        <dbReference type="SAM" id="MobiDB-lite"/>
    </source>
</evidence>
<dbReference type="AlphaFoldDB" id="A0A2K0SXQ9"/>
<feature type="region of interest" description="Disordered" evidence="1">
    <location>
        <begin position="48"/>
        <end position="98"/>
    </location>
</feature>
<proteinExistence type="predicted"/>
<gene>
    <name evidence="2" type="ORF">TGAMA5MH_10158</name>
</gene>
<feature type="region of interest" description="Disordered" evidence="1">
    <location>
        <begin position="120"/>
        <end position="145"/>
    </location>
</feature>
<protein>
    <submittedName>
        <fullName evidence="2">Uncharacterized protein</fullName>
    </submittedName>
</protein>
<organism evidence="2 3">
    <name type="scientific">Trichoderma gamsii</name>
    <dbReference type="NCBI Taxonomy" id="398673"/>
    <lineage>
        <taxon>Eukaryota</taxon>
        <taxon>Fungi</taxon>
        <taxon>Dikarya</taxon>
        <taxon>Ascomycota</taxon>
        <taxon>Pezizomycotina</taxon>
        <taxon>Sordariomycetes</taxon>
        <taxon>Hypocreomycetidae</taxon>
        <taxon>Hypocreales</taxon>
        <taxon>Hypocreaceae</taxon>
        <taxon>Trichoderma</taxon>
    </lineage>
</organism>
<feature type="compositionally biased region" description="Pro residues" evidence="1">
    <location>
        <begin position="80"/>
        <end position="97"/>
    </location>
</feature>
<evidence type="ECO:0000313" key="3">
    <source>
        <dbReference type="Proteomes" id="UP000236546"/>
    </source>
</evidence>
<name>A0A2K0SXQ9_9HYPO</name>
<sequence length="183" mass="20102">MGSAKPGGLPCLRVSGPLERLALRPAIPWFLAPVRRCYREVLGPRRPRSTRRTAVRCATRHQKPHGDKAATPQPASQPNAVPPPPTSLRARPSPPLESRPSCLWAFVGASGRYLTLASPALPPARSLPAEASRSHPPERRDHEALTPRFLRNHRRSLTLPDSDAICEPPACSHCIRSRLSPRL</sequence>
<comment type="caution">
    <text evidence="2">The sequence shown here is derived from an EMBL/GenBank/DDBJ whole genome shotgun (WGS) entry which is preliminary data.</text>
</comment>
<accession>A0A2K0SXQ9</accession>
<dbReference type="EMBL" id="MTYH01000115">
    <property type="protein sequence ID" value="PNP38059.1"/>
    <property type="molecule type" value="Genomic_DNA"/>
</dbReference>
<dbReference type="Proteomes" id="UP000236546">
    <property type="component" value="Unassembled WGS sequence"/>
</dbReference>
<evidence type="ECO:0000313" key="2">
    <source>
        <dbReference type="EMBL" id="PNP38059.1"/>
    </source>
</evidence>
<dbReference type="OrthoDB" id="10585107at2759"/>
<feature type="compositionally biased region" description="Basic and acidic residues" evidence="1">
    <location>
        <begin position="132"/>
        <end position="145"/>
    </location>
</feature>
<reference evidence="2 3" key="1">
    <citation type="submission" date="2017-02" db="EMBL/GenBank/DDBJ databases">
        <title>Genomes of Trichoderma spp. with biocontrol activity.</title>
        <authorList>
            <person name="Gardiner D."/>
            <person name="Kazan K."/>
            <person name="Vos C."/>
            <person name="Harvey P."/>
        </authorList>
    </citation>
    <scope>NUCLEOTIDE SEQUENCE [LARGE SCALE GENOMIC DNA]</scope>
    <source>
        <strain evidence="2 3">A5MH</strain>
    </source>
</reference>